<dbReference type="PANTHER" id="PTHR11014">
    <property type="entry name" value="PEPTIDASE M20 FAMILY MEMBER"/>
    <property type="match status" value="1"/>
</dbReference>
<dbReference type="Pfam" id="PF07687">
    <property type="entry name" value="M20_dimer"/>
    <property type="match status" value="1"/>
</dbReference>
<dbReference type="KEGG" id="tes:BW730_01480"/>
<dbReference type="CDD" id="cd03886">
    <property type="entry name" value="M20_Acy1"/>
    <property type="match status" value="1"/>
</dbReference>
<dbReference type="GO" id="GO:0016787">
    <property type="term" value="F:hydrolase activity"/>
    <property type="evidence" value="ECO:0007669"/>
    <property type="project" value="InterPro"/>
</dbReference>
<dbReference type="Pfam" id="PF01546">
    <property type="entry name" value="Peptidase_M20"/>
    <property type="match status" value="1"/>
</dbReference>
<proteinExistence type="predicted"/>
<accession>A0A1Q2CJW3</accession>
<dbReference type="Gene3D" id="3.40.630.10">
    <property type="entry name" value="Zn peptidases"/>
    <property type="match status" value="1"/>
</dbReference>
<reference evidence="3" key="1">
    <citation type="submission" date="2017-02" db="EMBL/GenBank/DDBJ databases">
        <title>Tessaracoccus aquaemaris sp. nov., isolated from the intestine of a Korean rockfish, Sebastes schlegelii, in a marine aquaculture pond.</title>
        <authorList>
            <person name="Tak E.J."/>
            <person name="Bae J.-W."/>
        </authorList>
    </citation>
    <scope>NUCLEOTIDE SEQUENCE [LARGE SCALE GENOMIC DNA]</scope>
    <source>
        <strain evidence="3">NSG39</strain>
    </source>
</reference>
<organism evidence="2 3">
    <name type="scientific">Tessaracoccus aquimaris</name>
    <dbReference type="NCBI Taxonomy" id="1332264"/>
    <lineage>
        <taxon>Bacteria</taxon>
        <taxon>Bacillati</taxon>
        <taxon>Actinomycetota</taxon>
        <taxon>Actinomycetes</taxon>
        <taxon>Propionibacteriales</taxon>
        <taxon>Propionibacteriaceae</taxon>
        <taxon>Tessaracoccus</taxon>
    </lineage>
</organism>
<dbReference type="RefSeq" id="WP_077684755.1">
    <property type="nucleotide sequence ID" value="NZ_CP019606.1"/>
</dbReference>
<evidence type="ECO:0000313" key="2">
    <source>
        <dbReference type="EMBL" id="AQP46426.1"/>
    </source>
</evidence>
<dbReference type="InterPro" id="IPR036264">
    <property type="entry name" value="Bact_exopeptidase_dim_dom"/>
</dbReference>
<dbReference type="InterPro" id="IPR011650">
    <property type="entry name" value="Peptidase_M20_dimer"/>
</dbReference>
<dbReference type="InterPro" id="IPR002933">
    <property type="entry name" value="Peptidase_M20"/>
</dbReference>
<dbReference type="AlphaFoldDB" id="A0A1Q2CJW3"/>
<dbReference type="OrthoDB" id="9777385at2"/>
<gene>
    <name evidence="2" type="ORF">BW730_01480</name>
</gene>
<dbReference type="Proteomes" id="UP000188145">
    <property type="component" value="Chromosome"/>
</dbReference>
<feature type="domain" description="Peptidase M20 dimerisation" evidence="1">
    <location>
        <begin position="186"/>
        <end position="276"/>
    </location>
</feature>
<dbReference type="STRING" id="1332264.BW730_01480"/>
<dbReference type="InterPro" id="IPR017439">
    <property type="entry name" value="Amidohydrolase"/>
</dbReference>
<dbReference type="SUPFAM" id="SSF53187">
    <property type="entry name" value="Zn-dependent exopeptidases"/>
    <property type="match status" value="1"/>
</dbReference>
<name>A0A1Q2CJW3_9ACTN</name>
<evidence type="ECO:0000313" key="3">
    <source>
        <dbReference type="Proteomes" id="UP000188145"/>
    </source>
</evidence>
<dbReference type="SUPFAM" id="SSF55031">
    <property type="entry name" value="Bacterial exopeptidase dimerisation domain"/>
    <property type="match status" value="1"/>
</dbReference>
<dbReference type="NCBIfam" id="TIGR01891">
    <property type="entry name" value="amidohydrolases"/>
    <property type="match status" value="1"/>
</dbReference>
<evidence type="ECO:0000259" key="1">
    <source>
        <dbReference type="Pfam" id="PF07687"/>
    </source>
</evidence>
<dbReference type="PANTHER" id="PTHR11014:SF63">
    <property type="entry name" value="METALLOPEPTIDASE, PUTATIVE (AFU_ORTHOLOGUE AFUA_6G09600)-RELATED"/>
    <property type="match status" value="1"/>
</dbReference>
<dbReference type="Gene3D" id="3.30.70.360">
    <property type="match status" value="1"/>
</dbReference>
<dbReference type="EMBL" id="CP019606">
    <property type="protein sequence ID" value="AQP46426.1"/>
    <property type="molecule type" value="Genomic_DNA"/>
</dbReference>
<protein>
    <recommendedName>
        <fullName evidence="1">Peptidase M20 dimerisation domain-containing protein</fullName>
    </recommendedName>
</protein>
<sequence>MTSELLRALKVGIAEILPQAAALRRTLHAQPRLSGQETDTRDTMTRSLDWLGWTPIAATGAWSRTGPDGPAVGLRAELDALPVSEVTAVEWESRVPGVMHACGHDVHMAALWAFLNAARGLDLPAAVVPILQPREEVTPPGAGDVVSSGLLEEQEIEAMIGVHVQPGIEAGIVSTGAGAVNAAYDSFEIVVSGSPAHGAYPHLAVDPITALAAIIGEVSSLPGRLINPLHATVVSFGQISGGTAPNVIPDTARCRGTIRAFHQSDRELLHGAIARTAEGVAAGRGATATTRFVTGGPALVNDPGLVRRADHHLSGLGVTVAETPFRSCGSDDFAEYGTATASLMCFVGTGRINGVGLHHGAYLPGRDAIELAAVAFAGGYAAAVDAL</sequence>
<keyword evidence="3" id="KW-1185">Reference proteome</keyword>